<dbReference type="PANTHER" id="PTHR36427:SF3">
    <property type="entry name" value="LARGE RIBOSOMAL SUBUNIT PROTEIN UL1M"/>
    <property type="match status" value="1"/>
</dbReference>
<keyword evidence="3" id="KW-0810">Translation regulation</keyword>
<comment type="caution">
    <text evidence="9">The sequence shown here is derived from an EMBL/GenBank/DDBJ whole genome shotgun (WGS) entry which is preliminary data.</text>
</comment>
<dbReference type="CDD" id="cd00403">
    <property type="entry name" value="Ribosomal_L1"/>
    <property type="match status" value="1"/>
</dbReference>
<proteinExistence type="inferred from homology"/>
<dbReference type="EMBL" id="LBTX01000001">
    <property type="protein sequence ID" value="KKQ50842.1"/>
    <property type="molecule type" value="Genomic_DNA"/>
</dbReference>
<dbReference type="Gene3D" id="3.30.190.20">
    <property type="match status" value="1"/>
</dbReference>
<protein>
    <recommendedName>
        <fullName evidence="6">Large ribosomal subunit protein uL1</fullName>
    </recommendedName>
    <alternativeName>
        <fullName evidence="7">50S ribosomal protein L1</fullName>
    </alternativeName>
</protein>
<dbReference type="PANTHER" id="PTHR36427">
    <property type="entry name" value="54S RIBOSOMAL PROTEIN L1, MITOCHONDRIAL"/>
    <property type="match status" value="1"/>
</dbReference>
<evidence type="ECO:0000313" key="10">
    <source>
        <dbReference type="Proteomes" id="UP000034231"/>
    </source>
</evidence>
<accession>A0A0G0I8H9</accession>
<dbReference type="SUPFAM" id="SSF56808">
    <property type="entry name" value="Ribosomal protein L1"/>
    <property type="match status" value="1"/>
</dbReference>
<evidence type="ECO:0000256" key="3">
    <source>
        <dbReference type="ARBA" id="ARBA00022845"/>
    </source>
</evidence>
<feature type="coiled-coil region" evidence="8">
    <location>
        <begin position="1"/>
        <end position="30"/>
    </location>
</feature>
<evidence type="ECO:0000256" key="4">
    <source>
        <dbReference type="ARBA" id="ARBA00022980"/>
    </source>
</evidence>
<sequence>MSKTSQELKAKKAKKELAVEEKVVTETESRKAETEVKETEKVAQTPVEETSTVKKAARVRGKKYKAVKKKIDILKLYSLKDAIKLVKETSISKFDGKVEAHLTVIDIGNLGEIVFPHLETSTKRIVVLNDAILAEIKAGKVNFDILIATPTTMPKLLPFARVLGPKGLMPNPKSGTLTDKPEEAVKRLSVAKTMIKTEKKAPVVHLVVGKVSQPEKELQANIEQLIKVIKVPKIKKLALCATMGPCIKVLVEK</sequence>
<dbReference type="Gene3D" id="3.40.50.790">
    <property type="match status" value="1"/>
</dbReference>
<comment type="similarity">
    <text evidence="1">Belongs to the universal ribosomal protein uL1 family.</text>
</comment>
<dbReference type="Pfam" id="PF00687">
    <property type="entry name" value="Ribosomal_L1"/>
    <property type="match status" value="1"/>
</dbReference>
<keyword evidence="2" id="KW-0678">Repressor</keyword>
<evidence type="ECO:0000256" key="6">
    <source>
        <dbReference type="ARBA" id="ARBA00035241"/>
    </source>
</evidence>
<keyword evidence="4" id="KW-0689">Ribosomal protein</keyword>
<gene>
    <name evidence="9" type="ORF">US68_C0001G0041</name>
</gene>
<evidence type="ECO:0000256" key="5">
    <source>
        <dbReference type="ARBA" id="ARBA00023274"/>
    </source>
</evidence>
<organism evidence="9 10">
    <name type="scientific">Candidatus Shapirobacteria bacterium GW2011_GWE1_38_10</name>
    <dbReference type="NCBI Taxonomy" id="1618488"/>
    <lineage>
        <taxon>Bacteria</taxon>
        <taxon>Candidatus Shapironibacteriota</taxon>
    </lineage>
</organism>
<dbReference type="Proteomes" id="UP000034231">
    <property type="component" value="Unassembled WGS sequence"/>
</dbReference>
<dbReference type="GO" id="GO:1990904">
    <property type="term" value="C:ribonucleoprotein complex"/>
    <property type="evidence" value="ECO:0007669"/>
    <property type="project" value="UniProtKB-KW"/>
</dbReference>
<dbReference type="InterPro" id="IPR016095">
    <property type="entry name" value="Ribosomal_uL1_3-a/b-sand"/>
</dbReference>
<name>A0A0G0I8H9_9BACT</name>
<dbReference type="PATRIC" id="fig|1618488.3.peg.43"/>
<dbReference type="InterPro" id="IPR028364">
    <property type="entry name" value="Ribosomal_uL1/biogenesis"/>
</dbReference>
<dbReference type="AlphaFoldDB" id="A0A0G0I8H9"/>
<reference evidence="9 10" key="1">
    <citation type="journal article" date="2015" name="Nature">
        <title>rRNA introns, odd ribosomes, and small enigmatic genomes across a large radiation of phyla.</title>
        <authorList>
            <person name="Brown C.T."/>
            <person name="Hug L.A."/>
            <person name="Thomas B.C."/>
            <person name="Sharon I."/>
            <person name="Castelle C.J."/>
            <person name="Singh A."/>
            <person name="Wilkins M.J."/>
            <person name="Williams K.H."/>
            <person name="Banfield J.F."/>
        </authorList>
    </citation>
    <scope>NUCLEOTIDE SEQUENCE [LARGE SCALE GENOMIC DNA]</scope>
</reference>
<evidence type="ECO:0000256" key="7">
    <source>
        <dbReference type="ARBA" id="ARBA00035452"/>
    </source>
</evidence>
<dbReference type="GO" id="GO:0005840">
    <property type="term" value="C:ribosome"/>
    <property type="evidence" value="ECO:0007669"/>
    <property type="project" value="UniProtKB-KW"/>
</dbReference>
<keyword evidence="5" id="KW-0687">Ribonucleoprotein</keyword>
<evidence type="ECO:0000313" key="9">
    <source>
        <dbReference type="EMBL" id="KKQ50842.1"/>
    </source>
</evidence>
<dbReference type="InterPro" id="IPR023674">
    <property type="entry name" value="Ribosomal_uL1-like"/>
</dbReference>
<keyword evidence="8" id="KW-0175">Coiled coil</keyword>
<dbReference type="Gene3D" id="6.10.20.140">
    <property type="entry name" value="50S ribosomal protein L1, Chain A, Domain 1"/>
    <property type="match status" value="1"/>
</dbReference>
<dbReference type="GO" id="GO:0006417">
    <property type="term" value="P:regulation of translation"/>
    <property type="evidence" value="ECO:0007669"/>
    <property type="project" value="UniProtKB-KW"/>
</dbReference>
<evidence type="ECO:0000256" key="2">
    <source>
        <dbReference type="ARBA" id="ARBA00022491"/>
    </source>
</evidence>
<evidence type="ECO:0000256" key="8">
    <source>
        <dbReference type="SAM" id="Coils"/>
    </source>
</evidence>
<evidence type="ECO:0000256" key="1">
    <source>
        <dbReference type="ARBA" id="ARBA00010531"/>
    </source>
</evidence>